<sequence length="162" mass="17374">MDKYQQGFTLIELVTVIILLGILSAFAISRFPERQSYSTTIIKNQLLASARLAQQTSLSRASSVDNVTLTISEVAGEWNLNVAGGEGINYSAQIERGSEQVRFGTNLVAACSALTAAPLTITFDGDGNQIPFQNLRVCIDSTTDLELCVSPSGYAYEGSCIP</sequence>
<evidence type="ECO:0000256" key="8">
    <source>
        <dbReference type="ARBA" id="ARBA00023136"/>
    </source>
</evidence>
<dbReference type="Proteomes" id="UP000227088">
    <property type="component" value="Unassembled WGS sequence"/>
</dbReference>
<comment type="caution">
    <text evidence="13">The sequence shown here is derived from an EMBL/GenBank/DDBJ whole genome shotgun (WGS) entry which is preliminary data.</text>
</comment>
<evidence type="ECO:0000256" key="6">
    <source>
        <dbReference type="ARBA" id="ARBA00022692"/>
    </source>
</evidence>
<dbReference type="EMBL" id="MABE01000168">
    <property type="protein sequence ID" value="OUS41052.1"/>
    <property type="molecule type" value="Genomic_DNA"/>
</dbReference>
<dbReference type="GO" id="GO:0005886">
    <property type="term" value="C:plasma membrane"/>
    <property type="evidence" value="ECO:0007669"/>
    <property type="project" value="UniProtKB-SubCell"/>
</dbReference>
<evidence type="ECO:0000256" key="11">
    <source>
        <dbReference type="SAM" id="Phobius"/>
    </source>
</evidence>
<evidence type="ECO:0000259" key="12">
    <source>
        <dbReference type="Pfam" id="PF12019"/>
    </source>
</evidence>
<evidence type="ECO:0000256" key="7">
    <source>
        <dbReference type="ARBA" id="ARBA00022989"/>
    </source>
</evidence>
<feature type="transmembrane region" description="Helical" evidence="11">
    <location>
        <begin position="6"/>
        <end position="28"/>
    </location>
</feature>
<organism evidence="13 14">
    <name type="scientific">Oleispira antarctica</name>
    <dbReference type="NCBI Taxonomy" id="188908"/>
    <lineage>
        <taxon>Bacteria</taxon>
        <taxon>Pseudomonadati</taxon>
        <taxon>Pseudomonadota</taxon>
        <taxon>Gammaproteobacteria</taxon>
        <taxon>Oceanospirillales</taxon>
        <taxon>Oceanospirillaceae</taxon>
        <taxon>Oleispira</taxon>
    </lineage>
</organism>
<comment type="subcellular location">
    <subcellularLocation>
        <location evidence="1">Cell inner membrane</location>
        <topology evidence="1">Single-pass membrane protein</topology>
    </subcellularLocation>
</comment>
<evidence type="ECO:0000256" key="2">
    <source>
        <dbReference type="ARBA" id="ARBA00021549"/>
    </source>
</evidence>
<evidence type="ECO:0000256" key="1">
    <source>
        <dbReference type="ARBA" id="ARBA00004377"/>
    </source>
</evidence>
<evidence type="ECO:0000256" key="9">
    <source>
        <dbReference type="ARBA" id="ARBA00025772"/>
    </source>
</evidence>
<evidence type="ECO:0000313" key="13">
    <source>
        <dbReference type="EMBL" id="OUS41052.1"/>
    </source>
</evidence>
<keyword evidence="4" id="KW-0488">Methylation</keyword>
<feature type="domain" description="General secretion pathway GspH" evidence="12">
    <location>
        <begin position="44"/>
        <end position="153"/>
    </location>
</feature>
<keyword evidence="6 11" id="KW-0812">Transmembrane</keyword>
<name>A0A1Y5I1E5_OLEAN</name>
<dbReference type="SUPFAM" id="SSF54523">
    <property type="entry name" value="Pili subunits"/>
    <property type="match status" value="1"/>
</dbReference>
<dbReference type="Gene3D" id="3.30.700.10">
    <property type="entry name" value="Glycoprotein, Type 4 Pilin"/>
    <property type="match status" value="1"/>
</dbReference>
<dbReference type="NCBIfam" id="TIGR02532">
    <property type="entry name" value="IV_pilin_GFxxxE"/>
    <property type="match status" value="1"/>
</dbReference>
<dbReference type="InterPro" id="IPR022346">
    <property type="entry name" value="T2SS_GspH"/>
</dbReference>
<evidence type="ECO:0000256" key="5">
    <source>
        <dbReference type="ARBA" id="ARBA00022519"/>
    </source>
</evidence>
<keyword evidence="7 11" id="KW-1133">Transmembrane helix</keyword>
<dbReference type="InterPro" id="IPR012902">
    <property type="entry name" value="N_methyl_site"/>
</dbReference>
<dbReference type="GO" id="GO:0015628">
    <property type="term" value="P:protein secretion by the type II secretion system"/>
    <property type="evidence" value="ECO:0007669"/>
    <property type="project" value="InterPro"/>
</dbReference>
<evidence type="ECO:0000256" key="4">
    <source>
        <dbReference type="ARBA" id="ARBA00022481"/>
    </source>
</evidence>
<protein>
    <recommendedName>
        <fullName evidence="2">Type II secretion system protein H</fullName>
    </recommendedName>
    <alternativeName>
        <fullName evidence="10">General secretion pathway protein H</fullName>
    </alternativeName>
</protein>
<accession>A0A1Y5I1E5</accession>
<dbReference type="GO" id="GO:0015627">
    <property type="term" value="C:type II protein secretion system complex"/>
    <property type="evidence" value="ECO:0007669"/>
    <property type="project" value="InterPro"/>
</dbReference>
<proteinExistence type="inferred from homology"/>
<keyword evidence="8 11" id="KW-0472">Membrane</keyword>
<evidence type="ECO:0000256" key="10">
    <source>
        <dbReference type="ARBA" id="ARBA00030775"/>
    </source>
</evidence>
<dbReference type="Pfam" id="PF12019">
    <property type="entry name" value="GspH"/>
    <property type="match status" value="1"/>
</dbReference>
<evidence type="ECO:0000313" key="14">
    <source>
        <dbReference type="Proteomes" id="UP000227088"/>
    </source>
</evidence>
<comment type="similarity">
    <text evidence="9">Belongs to the GSP H family.</text>
</comment>
<reference evidence="14" key="1">
    <citation type="journal article" date="2017" name="Proc. Natl. Acad. Sci. U.S.A.">
        <title>Simulation of Deepwater Horizon oil plume reveals substrate specialization within a complex community of hydrocarbon degraders.</title>
        <authorList>
            <person name="Hu P."/>
            <person name="Dubinsky E.A."/>
            <person name="Probst A.J."/>
            <person name="Wang J."/>
            <person name="Sieber C.M.K."/>
            <person name="Tom L.M."/>
            <person name="Gardinali P."/>
            <person name="Banfield J.F."/>
            <person name="Atlas R.M."/>
            <person name="Andersen G.L."/>
        </authorList>
    </citation>
    <scope>NUCLEOTIDE SEQUENCE [LARGE SCALE GENOMIC DNA]</scope>
</reference>
<dbReference type="AlphaFoldDB" id="A0A1Y5I1E5"/>
<gene>
    <name evidence="13" type="ORF">A9R00_02900</name>
</gene>
<dbReference type="Pfam" id="PF07963">
    <property type="entry name" value="N_methyl"/>
    <property type="match status" value="1"/>
</dbReference>
<dbReference type="InterPro" id="IPR045584">
    <property type="entry name" value="Pilin-like"/>
</dbReference>
<keyword evidence="5" id="KW-0997">Cell inner membrane</keyword>
<dbReference type="PROSITE" id="PS00409">
    <property type="entry name" value="PROKAR_NTER_METHYL"/>
    <property type="match status" value="1"/>
</dbReference>
<evidence type="ECO:0000256" key="3">
    <source>
        <dbReference type="ARBA" id="ARBA00022475"/>
    </source>
</evidence>
<keyword evidence="3" id="KW-1003">Cell membrane</keyword>